<dbReference type="OrthoDB" id="5855768at2759"/>
<proteinExistence type="predicted"/>
<dbReference type="EMBL" id="KN716461">
    <property type="protein sequence ID" value="KJH44588.1"/>
    <property type="molecule type" value="Genomic_DNA"/>
</dbReference>
<organism evidence="1 2">
    <name type="scientific">Dictyocaulus viviparus</name>
    <name type="common">Bovine lungworm</name>
    <dbReference type="NCBI Taxonomy" id="29172"/>
    <lineage>
        <taxon>Eukaryota</taxon>
        <taxon>Metazoa</taxon>
        <taxon>Ecdysozoa</taxon>
        <taxon>Nematoda</taxon>
        <taxon>Chromadorea</taxon>
        <taxon>Rhabditida</taxon>
        <taxon>Rhabditina</taxon>
        <taxon>Rhabditomorpha</taxon>
        <taxon>Strongyloidea</taxon>
        <taxon>Metastrongylidae</taxon>
        <taxon>Dictyocaulus</taxon>
    </lineage>
</organism>
<reference evidence="1 2" key="1">
    <citation type="submission" date="2013-11" db="EMBL/GenBank/DDBJ databases">
        <title>Draft genome of the bovine lungworm Dictyocaulus viviparus.</title>
        <authorList>
            <person name="Mitreva M."/>
        </authorList>
    </citation>
    <scope>NUCLEOTIDE SEQUENCE [LARGE SCALE GENOMIC DNA]</scope>
    <source>
        <strain evidence="1 2">HannoverDv2000</strain>
    </source>
</reference>
<dbReference type="Proteomes" id="UP000053766">
    <property type="component" value="Unassembled WGS sequence"/>
</dbReference>
<sequence>MRAIPMVWPTAADRKSRQENFPAVVHVRMWFGKRGLDRSWKDSIMPAEIKAYFEIFSYQRRGKMNMNWKESTRYSNEKDTEDLLKYTTASPYGWNYMGNWVVRNTQDMWVCSSDGRATVDDKLFEVQEWRDNEYVFYSSWF</sequence>
<name>A0A0D8XJ12_DICVI</name>
<evidence type="ECO:0000313" key="2">
    <source>
        <dbReference type="Proteomes" id="UP000053766"/>
    </source>
</evidence>
<protein>
    <submittedName>
        <fullName evidence="1">Uncharacterized protein</fullName>
    </submittedName>
</protein>
<keyword evidence="2" id="KW-1185">Reference proteome</keyword>
<evidence type="ECO:0000313" key="1">
    <source>
        <dbReference type="EMBL" id="KJH44588.1"/>
    </source>
</evidence>
<dbReference type="AlphaFoldDB" id="A0A0D8XJ12"/>
<reference evidence="2" key="2">
    <citation type="journal article" date="2016" name="Sci. Rep.">
        <title>Dictyocaulus viviparus genome, variome and transcriptome elucidate lungworm biology and support future intervention.</title>
        <authorList>
            <person name="McNulty S.N."/>
            <person name="Strube C."/>
            <person name="Rosa B.A."/>
            <person name="Martin J.C."/>
            <person name="Tyagi R."/>
            <person name="Choi Y.J."/>
            <person name="Wang Q."/>
            <person name="Hallsworth Pepin K."/>
            <person name="Zhang X."/>
            <person name="Ozersky P."/>
            <person name="Wilson R.K."/>
            <person name="Sternberg P.W."/>
            <person name="Gasser R.B."/>
            <person name="Mitreva M."/>
        </authorList>
    </citation>
    <scope>NUCLEOTIDE SEQUENCE [LARGE SCALE GENOMIC DNA]</scope>
    <source>
        <strain evidence="2">HannoverDv2000</strain>
    </source>
</reference>
<dbReference type="STRING" id="29172.A0A0D8XJ12"/>
<accession>A0A0D8XJ12</accession>
<gene>
    <name evidence="1" type="ORF">DICVIV_09375</name>
</gene>